<evidence type="ECO:0000313" key="2">
    <source>
        <dbReference type="Proteomes" id="UP000092445"/>
    </source>
</evidence>
<accession>A0A1B0A0L4</accession>
<reference evidence="1" key="2">
    <citation type="submission" date="2020-05" db="UniProtKB">
        <authorList>
            <consortium name="EnsemblMetazoa"/>
        </authorList>
    </citation>
    <scope>IDENTIFICATION</scope>
    <source>
        <strain evidence="1">IAEA</strain>
    </source>
</reference>
<protein>
    <submittedName>
        <fullName evidence="1">Uncharacterized protein</fullName>
    </submittedName>
</protein>
<organism evidence="1 2">
    <name type="scientific">Glossina pallidipes</name>
    <name type="common">Tsetse fly</name>
    <dbReference type="NCBI Taxonomy" id="7398"/>
    <lineage>
        <taxon>Eukaryota</taxon>
        <taxon>Metazoa</taxon>
        <taxon>Ecdysozoa</taxon>
        <taxon>Arthropoda</taxon>
        <taxon>Hexapoda</taxon>
        <taxon>Insecta</taxon>
        <taxon>Pterygota</taxon>
        <taxon>Neoptera</taxon>
        <taxon>Endopterygota</taxon>
        <taxon>Diptera</taxon>
        <taxon>Brachycera</taxon>
        <taxon>Muscomorpha</taxon>
        <taxon>Hippoboscoidea</taxon>
        <taxon>Glossinidae</taxon>
        <taxon>Glossina</taxon>
    </lineage>
</organism>
<name>A0A1B0A0L4_GLOPL</name>
<dbReference type="EnsemblMetazoa" id="GPAI030776-RA">
    <property type="protein sequence ID" value="GPAI030776-PA"/>
    <property type="gene ID" value="GPAI030776"/>
</dbReference>
<sequence length="238" mass="25451">MAQRHDRGVLWFVAARSPGENPERSRGYIESLSVYTTLPTTVGHSAQANTPYRPLQHVRIAATHMHAQTLVASNPGVSQSKSSCLYIVDSKKNVVPGAEIVDNVHAKIARIWLVQDISALAKANGYKGGIPKLKAHPGNLAAVGAGEGVRQQTTRVVACRSMTVLTTENEPAQKVRVLGTTSHCVTKDVTSYDTATPPTSGTARKTPDTESVCLGLLIPIDSDKPDEIIKGSPPINEE</sequence>
<evidence type="ECO:0000313" key="1">
    <source>
        <dbReference type="EnsemblMetazoa" id="GPAI030776-PA"/>
    </source>
</evidence>
<reference evidence="2" key="1">
    <citation type="submission" date="2014-03" db="EMBL/GenBank/DDBJ databases">
        <authorList>
            <person name="Aksoy S."/>
            <person name="Warren W."/>
            <person name="Wilson R.K."/>
        </authorList>
    </citation>
    <scope>NUCLEOTIDE SEQUENCE [LARGE SCALE GENOMIC DNA]</scope>
    <source>
        <strain evidence="2">IAEA</strain>
    </source>
</reference>
<dbReference type="Proteomes" id="UP000092445">
    <property type="component" value="Unassembled WGS sequence"/>
</dbReference>
<keyword evidence="2" id="KW-1185">Reference proteome</keyword>
<dbReference type="AlphaFoldDB" id="A0A1B0A0L4"/>
<dbReference type="STRING" id="7398.A0A1B0A0L4"/>
<proteinExistence type="predicted"/>
<dbReference type="VEuPathDB" id="VectorBase:GPAI030776"/>